<dbReference type="Gene3D" id="1.40.20.10">
    <property type="entry name" value="CHAD domain"/>
    <property type="match status" value="1"/>
</dbReference>
<reference evidence="3" key="1">
    <citation type="journal article" date="2019" name="Int. J. Syst. Evol. Microbiol.">
        <title>The Global Catalogue of Microorganisms (GCM) 10K type strain sequencing project: providing services to taxonomists for standard genome sequencing and annotation.</title>
        <authorList>
            <consortium name="The Broad Institute Genomics Platform"/>
            <consortium name="The Broad Institute Genome Sequencing Center for Infectious Disease"/>
            <person name="Wu L."/>
            <person name="Ma J."/>
        </authorList>
    </citation>
    <scope>NUCLEOTIDE SEQUENCE [LARGE SCALE GENOMIC DNA]</scope>
    <source>
        <strain evidence="3">CGMCC 4.7371</strain>
    </source>
</reference>
<dbReference type="PANTHER" id="PTHR39339">
    <property type="entry name" value="SLR1444 PROTEIN"/>
    <property type="match status" value="1"/>
</dbReference>
<dbReference type="EMBL" id="BMNI01000009">
    <property type="protein sequence ID" value="GGO92593.1"/>
    <property type="molecule type" value="Genomic_DNA"/>
</dbReference>
<dbReference type="RefSeq" id="WP_188784776.1">
    <property type="nucleotide sequence ID" value="NZ_BMNI01000009.1"/>
</dbReference>
<protein>
    <recommendedName>
        <fullName evidence="1">CHAD domain-containing protein</fullName>
    </recommendedName>
</protein>
<dbReference type="PROSITE" id="PS51708">
    <property type="entry name" value="CHAD"/>
    <property type="match status" value="1"/>
</dbReference>
<keyword evidence="3" id="KW-1185">Reference proteome</keyword>
<gene>
    <name evidence="2" type="ORF">GCM10011584_29330</name>
</gene>
<dbReference type="InterPro" id="IPR038186">
    <property type="entry name" value="CHAD_dom_sf"/>
</dbReference>
<dbReference type="Pfam" id="PF05235">
    <property type="entry name" value="CHAD"/>
    <property type="match status" value="1"/>
</dbReference>
<comment type="caution">
    <text evidence="2">The sequence shown here is derived from an EMBL/GenBank/DDBJ whole genome shotgun (WGS) entry which is preliminary data.</text>
</comment>
<feature type="domain" description="CHAD" evidence="1">
    <location>
        <begin position="1"/>
        <end position="251"/>
    </location>
</feature>
<evidence type="ECO:0000259" key="1">
    <source>
        <dbReference type="PROSITE" id="PS51708"/>
    </source>
</evidence>
<proteinExistence type="predicted"/>
<dbReference type="PANTHER" id="PTHR39339:SF1">
    <property type="entry name" value="CHAD DOMAIN-CONTAINING PROTEIN"/>
    <property type="match status" value="1"/>
</dbReference>
<organism evidence="2 3">
    <name type="scientific">Nocardioides phosphati</name>
    <dbReference type="NCBI Taxonomy" id="1867775"/>
    <lineage>
        <taxon>Bacteria</taxon>
        <taxon>Bacillati</taxon>
        <taxon>Actinomycetota</taxon>
        <taxon>Actinomycetes</taxon>
        <taxon>Propionibacteriales</taxon>
        <taxon>Nocardioidaceae</taxon>
        <taxon>Nocardioides</taxon>
    </lineage>
</organism>
<dbReference type="InterPro" id="IPR007899">
    <property type="entry name" value="CHAD_dom"/>
</dbReference>
<name>A0ABQ2NI59_9ACTN</name>
<evidence type="ECO:0000313" key="3">
    <source>
        <dbReference type="Proteomes" id="UP000655410"/>
    </source>
</evidence>
<dbReference type="Proteomes" id="UP000655410">
    <property type="component" value="Unassembled WGS sequence"/>
</dbReference>
<evidence type="ECO:0000313" key="2">
    <source>
        <dbReference type="EMBL" id="GGO92593.1"/>
    </source>
</evidence>
<accession>A0ABQ2NI59</accession>
<sequence length="251" mass="26917">MGAGRIRRYLAEQQDALLEGSRLLAAADRSGVHPSRVAVRRARSTLRTFAPCFDTGARRQLDAALVAHARRLGTVRDHEVLVEVLAGQWAREDDGTPAGLRAWLSARLQADLEAGWRETVALLAAEDHDELPRRFAAVLSAPAGDGSVRKRAAHAARRAEHRLAAAGGDPEALHDARKAAKRARYAAEAVGDDDAAGQFREVQRVLGAHHDLVVAAQWVLAAPVLPAVQPDARQLAVRLEAAAADLLADLP</sequence>
<dbReference type="SMART" id="SM00880">
    <property type="entry name" value="CHAD"/>
    <property type="match status" value="1"/>
</dbReference>